<evidence type="ECO:0000313" key="4">
    <source>
        <dbReference type="Proteomes" id="UP001642406"/>
    </source>
</evidence>
<comment type="caution">
    <text evidence="3">The sequence shown here is derived from an EMBL/GenBank/DDBJ whole genome shotgun (WGS) entry which is preliminary data.</text>
</comment>
<dbReference type="Proteomes" id="UP001642406">
    <property type="component" value="Unassembled WGS sequence"/>
</dbReference>
<keyword evidence="2" id="KW-1133">Transmembrane helix</keyword>
<dbReference type="PANTHER" id="PTHR34144:SF8">
    <property type="entry name" value="GLYCOSYLTRANSFERASE FAMILY 69 PROTEIN"/>
    <property type="match status" value="1"/>
</dbReference>
<evidence type="ECO:0000313" key="3">
    <source>
        <dbReference type="EMBL" id="CAK7231110.1"/>
    </source>
</evidence>
<evidence type="ECO:0000256" key="1">
    <source>
        <dbReference type="SAM" id="MobiDB-lite"/>
    </source>
</evidence>
<proteinExistence type="predicted"/>
<keyword evidence="4" id="KW-1185">Reference proteome</keyword>
<feature type="region of interest" description="Disordered" evidence="1">
    <location>
        <begin position="1"/>
        <end position="31"/>
    </location>
</feature>
<organism evidence="3 4">
    <name type="scientific">Sporothrix bragantina</name>
    <dbReference type="NCBI Taxonomy" id="671064"/>
    <lineage>
        <taxon>Eukaryota</taxon>
        <taxon>Fungi</taxon>
        <taxon>Dikarya</taxon>
        <taxon>Ascomycota</taxon>
        <taxon>Pezizomycotina</taxon>
        <taxon>Sordariomycetes</taxon>
        <taxon>Sordariomycetidae</taxon>
        <taxon>Ophiostomatales</taxon>
        <taxon>Ophiostomataceae</taxon>
        <taxon>Sporothrix</taxon>
    </lineage>
</organism>
<gene>
    <name evidence="3" type="ORF">SBRCBS47491_007819</name>
</gene>
<dbReference type="Pfam" id="PF11735">
    <property type="entry name" value="CAP59_mtransfer"/>
    <property type="match status" value="1"/>
</dbReference>
<evidence type="ECO:0000256" key="2">
    <source>
        <dbReference type="SAM" id="Phobius"/>
    </source>
</evidence>
<feature type="transmembrane region" description="Helical" evidence="2">
    <location>
        <begin position="83"/>
        <end position="103"/>
    </location>
</feature>
<accession>A0ABP0CJ67</accession>
<dbReference type="EMBL" id="CAWUHC010000092">
    <property type="protein sequence ID" value="CAK7231110.1"/>
    <property type="molecule type" value="Genomic_DNA"/>
</dbReference>
<sequence>MQSSALDDERTAFLNSSGANTPPPFSLDDDPDPADTFASHGLLSNTEKTQPRRSSCWRSCCGLGFLITGCFSRRRSKRRLFGLALKIIFGFAVALLVLTPLLAPSYLHPPAHYTRLAAKCEALYNGPEDGIDRIHGCANPFDEKVFISVSLYDKDGHLAGGEWGNTLIELVRLLGPSNVFVSIYENDSGRRGAAALEHLRRLLPCHNAVVYDDHVPLDLFPNITMPDGTQHTKRLAYLAEMRNRALRPLDTLDGVGGTVFDRILFLNDVSFRPMDAAQLLFSTNVVDPVAGRAQYLSACALDYKTPVLFYDLYAQRDAEGFSNGLPIFPIFSRAGQGLSRADMLAQKDAVRVQSCWGGMVAMDARYIQHRNTSLPSPDFQDIGHHVIDPVHPTGVSAPVRFRYEPEVFFDACECCLLLADVSQAARVAGAPATYTGVFVNPYVRVAYDPRTLRRVRFAQRWERLLAVPQALISHWARLPTHNPHRQVREGDTFVEEVWNSQAKSWSLETRTGRNGLFCGVREMQVIDERPRTQDKNWANVAVPLGQSLDFPS</sequence>
<protein>
    <recommendedName>
        <fullName evidence="5">Glycosyltransferase family 69 protein</fullName>
    </recommendedName>
</protein>
<dbReference type="InterPro" id="IPR021047">
    <property type="entry name" value="Mannosyltransferase_CMT1"/>
</dbReference>
<reference evidence="3 4" key="1">
    <citation type="submission" date="2024-01" db="EMBL/GenBank/DDBJ databases">
        <authorList>
            <person name="Allen C."/>
            <person name="Tagirdzhanova G."/>
        </authorList>
    </citation>
    <scope>NUCLEOTIDE SEQUENCE [LARGE SCALE GENOMIC DNA]</scope>
</reference>
<keyword evidence="2" id="KW-0812">Transmembrane</keyword>
<evidence type="ECO:0008006" key="5">
    <source>
        <dbReference type="Google" id="ProtNLM"/>
    </source>
</evidence>
<dbReference type="PANTHER" id="PTHR34144">
    <property type="entry name" value="CHROMOSOME 8, WHOLE GENOME SHOTGUN SEQUENCE"/>
    <property type="match status" value="1"/>
</dbReference>
<keyword evidence="2" id="KW-0472">Membrane</keyword>
<name>A0ABP0CJ67_9PEZI</name>